<feature type="compositionally biased region" description="Low complexity" evidence="1">
    <location>
        <begin position="19"/>
        <end position="32"/>
    </location>
</feature>
<evidence type="ECO:0000313" key="2">
    <source>
        <dbReference type="EMBL" id="DAG03158.1"/>
    </source>
</evidence>
<feature type="compositionally biased region" description="Basic and acidic residues" evidence="1">
    <location>
        <begin position="37"/>
        <end position="47"/>
    </location>
</feature>
<dbReference type="EMBL" id="BK016224">
    <property type="protein sequence ID" value="DAG03158.1"/>
    <property type="molecule type" value="Genomic_DNA"/>
</dbReference>
<reference evidence="2" key="1">
    <citation type="journal article" date="2021" name="Proc. Natl. Acad. Sci. U.S.A.">
        <title>A Catalog of Tens of Thousands of Viruses from Human Metagenomes Reveals Hidden Associations with Chronic Diseases.</title>
        <authorList>
            <person name="Tisza M.J."/>
            <person name="Buck C.B."/>
        </authorList>
    </citation>
    <scope>NUCLEOTIDE SEQUENCE</scope>
    <source>
        <strain evidence="2">CtCpR1</strain>
    </source>
</reference>
<evidence type="ECO:0000256" key="1">
    <source>
        <dbReference type="SAM" id="MobiDB-lite"/>
    </source>
</evidence>
<sequence>MRRRCCNEGTKFRAEIRLSPQAAAAAAPSQRGPRGRRTAETGHRTECGGRGVMAG</sequence>
<name>A0A8S5V8Z2_9CAUD</name>
<organism evidence="2">
    <name type="scientific">Caudovirales sp. ctCpR1</name>
    <dbReference type="NCBI Taxonomy" id="2825760"/>
    <lineage>
        <taxon>Viruses</taxon>
        <taxon>Duplodnaviria</taxon>
        <taxon>Heunggongvirae</taxon>
        <taxon>Uroviricota</taxon>
        <taxon>Caudoviricetes</taxon>
    </lineage>
</organism>
<accession>A0A8S5V8Z2</accession>
<proteinExistence type="predicted"/>
<protein>
    <submittedName>
        <fullName evidence="2">Uncharacterized protein</fullName>
    </submittedName>
</protein>
<feature type="region of interest" description="Disordered" evidence="1">
    <location>
        <begin position="19"/>
        <end position="55"/>
    </location>
</feature>